<evidence type="ECO:0000256" key="1">
    <source>
        <dbReference type="SAM" id="Phobius"/>
    </source>
</evidence>
<evidence type="ECO:0000313" key="4">
    <source>
        <dbReference type="Proteomes" id="UP001603857"/>
    </source>
</evidence>
<evidence type="ECO:0000313" key="3">
    <source>
        <dbReference type="EMBL" id="KAL2326610.1"/>
    </source>
</evidence>
<dbReference type="Proteomes" id="UP001603857">
    <property type="component" value="Unassembled WGS sequence"/>
</dbReference>
<dbReference type="EMBL" id="JBGMDY010000008">
    <property type="protein sequence ID" value="KAL2326610.1"/>
    <property type="molecule type" value="Genomic_DNA"/>
</dbReference>
<name>A0ABD1LSV7_9FABA</name>
<keyword evidence="1" id="KW-0472">Membrane</keyword>
<evidence type="ECO:0000256" key="2">
    <source>
        <dbReference type="SAM" id="SignalP"/>
    </source>
</evidence>
<keyword evidence="2" id="KW-0732">Signal</keyword>
<gene>
    <name evidence="3" type="ORF">Fmac_025668</name>
</gene>
<keyword evidence="1" id="KW-0812">Transmembrane</keyword>
<organism evidence="3 4">
    <name type="scientific">Flemingia macrophylla</name>
    <dbReference type="NCBI Taxonomy" id="520843"/>
    <lineage>
        <taxon>Eukaryota</taxon>
        <taxon>Viridiplantae</taxon>
        <taxon>Streptophyta</taxon>
        <taxon>Embryophyta</taxon>
        <taxon>Tracheophyta</taxon>
        <taxon>Spermatophyta</taxon>
        <taxon>Magnoliopsida</taxon>
        <taxon>eudicotyledons</taxon>
        <taxon>Gunneridae</taxon>
        <taxon>Pentapetalae</taxon>
        <taxon>rosids</taxon>
        <taxon>fabids</taxon>
        <taxon>Fabales</taxon>
        <taxon>Fabaceae</taxon>
        <taxon>Papilionoideae</taxon>
        <taxon>50 kb inversion clade</taxon>
        <taxon>NPAAA clade</taxon>
        <taxon>indigoferoid/millettioid clade</taxon>
        <taxon>Phaseoleae</taxon>
        <taxon>Flemingia</taxon>
    </lineage>
</organism>
<feature type="chain" id="PRO_5044795962" evidence="2">
    <location>
        <begin position="23"/>
        <end position="224"/>
    </location>
</feature>
<keyword evidence="4" id="KW-1185">Reference proteome</keyword>
<keyword evidence="1" id="KW-1133">Transmembrane helix</keyword>
<sequence>MVASWRCRWMVLMNAAWKGGLGFTNAALTNPVQTNAKALWQNALPRLGKLMKSDTCKARTALLVLIGSVVAADRVSRRGAINGEEGLLFRVFDSDFDGERFGITTYWNVELIGVSGTIVLFIADRSSLGDYELSFGDVKEDPPHSSAYATSEASNSTFFSSSSIFGSFLVSIFSLIFVCSTLFSGGEVVTLALVLPKDNHLGSLPKGKGVTGLARTKSIKPNDV</sequence>
<feature type="transmembrane region" description="Helical" evidence="1">
    <location>
        <begin position="168"/>
        <end position="195"/>
    </location>
</feature>
<comment type="caution">
    <text evidence="3">The sequence shown here is derived from an EMBL/GenBank/DDBJ whole genome shotgun (WGS) entry which is preliminary data.</text>
</comment>
<proteinExistence type="predicted"/>
<accession>A0ABD1LSV7</accession>
<reference evidence="3 4" key="1">
    <citation type="submission" date="2024-08" db="EMBL/GenBank/DDBJ databases">
        <title>Insights into the chromosomal genome structure of Flemingia macrophylla.</title>
        <authorList>
            <person name="Ding Y."/>
            <person name="Zhao Y."/>
            <person name="Bi W."/>
            <person name="Wu M."/>
            <person name="Zhao G."/>
            <person name="Gong Y."/>
            <person name="Li W."/>
            <person name="Zhang P."/>
        </authorList>
    </citation>
    <scope>NUCLEOTIDE SEQUENCE [LARGE SCALE GENOMIC DNA]</scope>
    <source>
        <strain evidence="3">DYQJB</strain>
        <tissue evidence="3">Leaf</tissue>
    </source>
</reference>
<protein>
    <submittedName>
        <fullName evidence="3">Uncharacterized protein</fullName>
    </submittedName>
</protein>
<feature type="signal peptide" evidence="2">
    <location>
        <begin position="1"/>
        <end position="22"/>
    </location>
</feature>
<dbReference type="AlphaFoldDB" id="A0ABD1LSV7"/>